<feature type="domain" description="Trimeric autotransporter adhesin YadA-like head" evidence="13">
    <location>
        <begin position="1440"/>
        <end position="1466"/>
    </location>
</feature>
<feature type="domain" description="Trimeric autotransporter adhesin YadA-like stalk" evidence="14">
    <location>
        <begin position="1777"/>
        <end position="1805"/>
    </location>
</feature>
<keyword evidence="4" id="KW-0813">Transport</keyword>
<keyword evidence="8" id="KW-0653">Protein transport</keyword>
<feature type="region of interest" description="Disordered" evidence="11">
    <location>
        <begin position="1386"/>
        <end position="1410"/>
    </location>
</feature>
<dbReference type="RefSeq" id="WP_332079558.1">
    <property type="nucleotide sequence ID" value="NZ_JAZHBM010000003.1"/>
</dbReference>
<evidence type="ECO:0000256" key="9">
    <source>
        <dbReference type="ARBA" id="ARBA00023136"/>
    </source>
</evidence>
<evidence type="ECO:0000256" key="10">
    <source>
        <dbReference type="ARBA" id="ARBA00023237"/>
    </source>
</evidence>
<dbReference type="Pfam" id="PF03895">
    <property type="entry name" value="YadA_anchor"/>
    <property type="match status" value="1"/>
</dbReference>
<feature type="domain" description="Trimeric autotransporter adhesin YadA-like head" evidence="13">
    <location>
        <begin position="1468"/>
        <end position="1493"/>
    </location>
</feature>
<feature type="domain" description="Trimeric autotransporter adhesin YadA-like head" evidence="13">
    <location>
        <begin position="2120"/>
        <end position="2146"/>
    </location>
</feature>
<feature type="domain" description="Trimeric autotransporter adhesin YadA-like stalk" evidence="14">
    <location>
        <begin position="1896"/>
        <end position="1924"/>
    </location>
</feature>
<dbReference type="SUPFAM" id="SSF101967">
    <property type="entry name" value="Adhesin YadA, collagen-binding domain"/>
    <property type="match status" value="3"/>
</dbReference>
<evidence type="ECO:0000256" key="6">
    <source>
        <dbReference type="ARBA" id="ARBA00022692"/>
    </source>
</evidence>
<keyword evidence="5" id="KW-1134">Transmembrane beta strand</keyword>
<keyword evidence="6" id="KW-0812">Transmembrane</keyword>
<evidence type="ECO:0000259" key="13">
    <source>
        <dbReference type="Pfam" id="PF05658"/>
    </source>
</evidence>
<dbReference type="InterPro" id="IPR011049">
    <property type="entry name" value="Serralysin-like_metalloprot_C"/>
</dbReference>
<evidence type="ECO:0000256" key="1">
    <source>
        <dbReference type="ARBA" id="ARBA00004241"/>
    </source>
</evidence>
<evidence type="ECO:0000256" key="5">
    <source>
        <dbReference type="ARBA" id="ARBA00022452"/>
    </source>
</evidence>
<reference evidence="16 17" key="1">
    <citation type="submission" date="2024-01" db="EMBL/GenBank/DDBJ databases">
        <title>Novel species of the genus Luteimonas isolated from rivers.</title>
        <authorList>
            <person name="Lu H."/>
        </authorList>
    </citation>
    <scope>NUCLEOTIDE SEQUENCE [LARGE SCALE GENOMIC DNA]</scope>
    <source>
        <strain evidence="16 17">SMYT11W</strain>
    </source>
</reference>
<feature type="domain" description="Trimeric autotransporter adhesin YadA-like head" evidence="13">
    <location>
        <begin position="2064"/>
        <end position="2088"/>
    </location>
</feature>
<dbReference type="EMBL" id="JAZHBM010000003">
    <property type="protein sequence ID" value="MEF3083865.1"/>
    <property type="molecule type" value="Genomic_DNA"/>
</dbReference>
<dbReference type="Gene3D" id="1.20.5.170">
    <property type="match status" value="12"/>
</dbReference>
<sequence>MNRIFRKVWNRALGVVVVASELARGRGADVQAGRAHCMPAISILAAALLCAGTASAQDETAATRDEAETIAKAVEQHLQSQDDAANDRASSLLFSSDMLSAGAQSRSVMGGGAVMPMGVINPGGLTGGTLPGLVNHLQQFLVGGNYQQCGLLGNGGLLPTECLTISRANFNYAFTGVEVIGTNIVTLPNVGDLNGNRPADHTTVIGRATSGSYLTVTNAQYGSNANNATCTLFGIGGLCVGNALGTYTWSTLPAQDFQIIIGDGAAANGSNTVVLGTNATHTLPTTAWTGAGAPDGNYAARLGNAVVVGHGANGTADRQVILGANASSTHANSVALGAGAVTDRGALTNYTAAGTSLVRSSVGSVSIGAGATNRQLTHVAAGTLATDAVNVEQMQGAISQVNAVNALAVGYDTAARTGITLQGAGGTTISNLAAGAVTPASTQAVNGAQLHGVSTSVAAGLGGGSTVAASGAVTAPTYALQGGTVTTNNVGAAVANLDGRTTGNTTSITNLTNGTAGLVRQDPGSLAVSVAGTTGGTTVSFANVSGATRTLDGVTAGVLSAAGTQAVNTGQLFNTGSTLATRLGGGATLAADGTVTAPAYSLQSGTVTASDVGTALGNLDGRATTNTTNINAVLAGAAGLVRQAAPGAALTVGAETDGTAVGFANNVGAARTLTGVAGGAVAAGSTEALNGGQLFASNTAVAAHLGGGAAVNGAGLITAPGYTIGTTAYTNVGDAFGAVNGALADATAVGLLAVRYDTDGAGNPNLARITLGNGVAGGTTLANVSAGIAPADAVNVSQLAPAVAALGGGAGIDPVTGVVTGPTYALADGVGGTANFTTVGDALGNLDGRVQGNTTNINNLIGGTAGLIQQTGATAPLTVGAQTGGTLVDFRASGGVARTLDGIAPAALGTTSLQAVSGSQLFGLGTNVAARLGGGATFNAAGVLSTPSYTIRGVTFNNVGSAFTAVENAFANLGGAVGDPSVFAVTYNVSATDPDVPDFSRITLQNPGGTVIGNVAAGANALEAVNVGQLTSAINALGGGAAVDTTTGAVIAPNYTLDDGTDSGSTEAFANVGDALGNLDARTTGNTLNINNLLAGTAGLVQQAGPAAALTVGAATGGTQVDFTGTGGVARRLSGVANATVATDAANLGQMRAVGASFAAQLGGGATANADGTVTAPSYTIAGASYNNVGAAFDAVDAAFDTAVSIGAFAVRYDDVAGSPNLARITLGEAGTPTTIGNLANGIALGEAVNVGQLAPVITALGGGAAFDPATGAVTGPTYTLDSGANIGATIDYGDVGSALGNLDTRVVSNTAIIETLDGSGAPRFFRVNSTGAVAQALGADTVAIGPNAIANGRGGVSIGLNAVTGDATDATRVDQVAIGNNARATAQNSTAVGGESQASGPQSTAFGSAARATGSNSVAVGRNAAAGNSGTAVGMNAAATGVRATALGQGAQATVADSTAVGQFAFATATNSVALGLGSVADRANAVSVGTAAVQRQIINVGDGTQDTDAVNLRQLTAVENQITDLGELAVQYDDASQSRLTLAGADGTTIGNVAAGVADDEAVNVAQLTPVVDALGGGAGIDPVTGAVTGPTYTLDDGSDTATTQDFNNVGSALGNLDTRTTTNTSNVNALLDGSAGLVRQDPATEVVTIAGQTGGSQVSFANASGGARRLSGVAAATDAADAVNLAQLQGASGSVATHLGGGATVNPDGTVTAPTYSIGGASYGNVGAAFDAVDDALGDAVAIGAFAVRYDDDGAGAPNLARITLAGPTGTTLANVAAGVAADEAVNVAQLTPVVDALGGGAGIDPTTGAVTGPTYVLDDGSNTGTTVSVDNVGSAITNLDGRTTTNTSDIAGLLAGTAGLVQQDAATLAIGVGNQVGGTQVDFANNAGDARRLSGVAAGTVDTDAVNLAQLRDAIVDVNSDSVFAVRYDEDVNGDPDYSRITLGGGADGTTLANVAGGAISAASTEAINGGQLFATHSAIAGLLGGGASVTPLGTLVAPSYAIQGAFYDNVGSALAALNSGLDAVNGRIDGLPPGPGGTDALVGVDGPRDGTGDAAVNDGSRGVAVGAAAVSDGDQAVAVGGDSAAVGDNATAIGGSTTVQAANGTAVGANATIAATAPNAVAVGEGATVAAAGGVAVGQGAQANAGNSVALGQGSVADRANTVSVGSAGGERQLTNVAAGTAGTDAVNVNQMNAGIERALQSANDYTDARLNQMQSDVWEIDRGYRAGVASAMAVAGLPQAYQPGRSMVAAAVSGYEQEAGLAVGITTISESGRWVYKFSGTTNTRNDVGVTVGAGMQW</sequence>
<feature type="domain" description="Trimeric autotransporter adhesin YadA-like head" evidence="13">
    <location>
        <begin position="2090"/>
        <end position="2116"/>
    </location>
</feature>
<proteinExistence type="inferred from homology"/>
<feature type="domain" description="Trimeric autotransporter adhesin YadA-like stalk" evidence="14">
    <location>
        <begin position="2178"/>
        <end position="2213"/>
    </location>
</feature>
<dbReference type="InterPro" id="IPR008640">
    <property type="entry name" value="Adhesin_Head_dom"/>
</dbReference>
<feature type="domain" description="Trimeric autotransporter adhesin YadA-like stalk" evidence="14">
    <location>
        <begin position="782"/>
        <end position="810"/>
    </location>
</feature>
<feature type="domain" description="ESPR" evidence="15">
    <location>
        <begin position="1"/>
        <end position="35"/>
    </location>
</feature>
<comment type="similarity">
    <text evidence="3">Belongs to the autotransporter-2 (AT-2) (TC 1.B.40) family.</text>
</comment>
<dbReference type="InterPro" id="IPR005594">
    <property type="entry name" value="YadA_C"/>
</dbReference>
<feature type="domain" description="Trimeric autotransporter adhesin YadA-like stalk" evidence="14">
    <location>
        <begin position="1132"/>
        <end position="1172"/>
    </location>
</feature>
<feature type="domain" description="Trimeric autotransporter adhesin YadA-like stalk" evidence="14">
    <location>
        <begin position="673"/>
        <end position="714"/>
    </location>
</feature>
<evidence type="ECO:0000259" key="12">
    <source>
        <dbReference type="Pfam" id="PF03895"/>
    </source>
</evidence>
<gene>
    <name evidence="16" type="ORF">V3391_16740</name>
</gene>
<dbReference type="Pfam" id="PF13018">
    <property type="entry name" value="ESPR"/>
    <property type="match status" value="1"/>
</dbReference>
<dbReference type="CDD" id="cd12820">
    <property type="entry name" value="LbR_YadA-like"/>
    <property type="match status" value="1"/>
</dbReference>
<accession>A0ABU7WIS0</accession>
<feature type="domain" description="Trimeric autotransporter adhesin YadA-like stalk" evidence="14">
    <location>
        <begin position="375"/>
        <end position="403"/>
    </location>
</feature>
<dbReference type="Gene3D" id="6.10.250.2040">
    <property type="match status" value="1"/>
</dbReference>
<feature type="domain" description="Trimeric autotransporter adhesin YadA-like head" evidence="13">
    <location>
        <begin position="322"/>
        <end position="340"/>
    </location>
</feature>
<feature type="domain" description="Trimeric autotransporter adhesin YadA-like stalk" evidence="14">
    <location>
        <begin position="1012"/>
        <end position="1045"/>
    </location>
</feature>
<evidence type="ECO:0000256" key="8">
    <source>
        <dbReference type="ARBA" id="ARBA00022927"/>
    </source>
</evidence>
<evidence type="ECO:0000256" key="3">
    <source>
        <dbReference type="ARBA" id="ARBA00005848"/>
    </source>
</evidence>
<dbReference type="Pfam" id="PF05658">
    <property type="entry name" value="YadA_head"/>
    <property type="match status" value="10"/>
</dbReference>
<feature type="domain" description="Trimeric autotransporter adhesin YadA-like head" evidence="13">
    <location>
        <begin position="1399"/>
        <end position="1425"/>
    </location>
</feature>
<keyword evidence="17" id="KW-1185">Reference proteome</keyword>
<feature type="domain" description="Trimeric autotransporter adhesin YadA-like stalk" evidence="14">
    <location>
        <begin position="429"/>
        <end position="471"/>
    </location>
</feature>
<comment type="caution">
    <text evidence="16">The sequence shown here is derived from an EMBL/GenBank/DDBJ whole genome shotgun (WGS) entry which is preliminary data.</text>
</comment>
<evidence type="ECO:0000313" key="16">
    <source>
        <dbReference type="EMBL" id="MEF3083865.1"/>
    </source>
</evidence>
<protein>
    <submittedName>
        <fullName evidence="16">YadA-like family protein</fullName>
    </submittedName>
</protein>
<dbReference type="Gene3D" id="3.30.1300.30">
    <property type="entry name" value="GSPII I/J protein-like"/>
    <property type="match status" value="1"/>
</dbReference>
<evidence type="ECO:0000259" key="15">
    <source>
        <dbReference type="Pfam" id="PF13018"/>
    </source>
</evidence>
<feature type="domain" description="Trimeric autotransporter adhesin YadA-like head" evidence="13">
    <location>
        <begin position="2148"/>
        <end position="2172"/>
    </location>
</feature>
<evidence type="ECO:0000313" key="17">
    <source>
        <dbReference type="Proteomes" id="UP001358324"/>
    </source>
</evidence>
<evidence type="ECO:0000256" key="4">
    <source>
        <dbReference type="ARBA" id="ARBA00022448"/>
    </source>
</evidence>
<dbReference type="InterPro" id="IPR045584">
    <property type="entry name" value="Pilin-like"/>
</dbReference>
<name>A0ABU7WIS0_9GAMM</name>
<dbReference type="InterPro" id="IPR024973">
    <property type="entry name" value="ESPR"/>
</dbReference>
<feature type="domain" description="Trimeric autotransporter adhesin YadA-like stalk" evidence="14">
    <location>
        <begin position="1498"/>
        <end position="1529"/>
    </location>
</feature>
<feature type="domain" description="Trimeric autotransporter adhesin YadA-like head" evidence="13">
    <location>
        <begin position="1377"/>
        <end position="1397"/>
    </location>
</feature>
<keyword evidence="9" id="KW-0472">Membrane</keyword>
<evidence type="ECO:0000259" key="14">
    <source>
        <dbReference type="Pfam" id="PF05662"/>
    </source>
</evidence>
<feature type="domain" description="Trimeric autotransporter adhesin YadA-like stalk" evidence="14">
    <location>
        <begin position="1552"/>
        <end position="1581"/>
    </location>
</feature>
<dbReference type="Proteomes" id="UP001358324">
    <property type="component" value="Unassembled WGS sequence"/>
</dbReference>
<keyword evidence="7" id="KW-0732">Signal</keyword>
<feature type="domain" description="Trimeric autotransporter adhesin YadA-like head" evidence="13">
    <location>
        <begin position="1337"/>
        <end position="1363"/>
    </location>
</feature>
<dbReference type="SUPFAM" id="SSF54523">
    <property type="entry name" value="Pili subunits"/>
    <property type="match status" value="1"/>
</dbReference>
<feature type="domain" description="Trimeric autotransporter adhesin YadA-like stalk" evidence="14">
    <location>
        <begin position="1672"/>
        <end position="1711"/>
    </location>
</feature>
<evidence type="ECO:0000256" key="11">
    <source>
        <dbReference type="SAM" id="MobiDB-lite"/>
    </source>
</evidence>
<evidence type="ECO:0000256" key="7">
    <source>
        <dbReference type="ARBA" id="ARBA00022729"/>
    </source>
</evidence>
<feature type="domain" description="Trimeric autotransporter adhesin YadA-like C-terminal membrane anchor" evidence="12">
    <location>
        <begin position="2244"/>
        <end position="2304"/>
    </location>
</feature>
<dbReference type="InterPro" id="IPR008635">
    <property type="entry name" value="Coiled_stalk_dom"/>
</dbReference>
<feature type="domain" description="Trimeric autotransporter adhesin YadA-like stalk" evidence="14">
    <location>
        <begin position="1957"/>
        <end position="1994"/>
    </location>
</feature>
<dbReference type="Gene3D" id="2.150.10.10">
    <property type="entry name" value="Serralysin-like metalloprotease, C-terminal"/>
    <property type="match status" value="3"/>
</dbReference>
<comment type="subcellular location">
    <subcellularLocation>
        <location evidence="2">Cell outer membrane</location>
    </subcellularLocation>
    <subcellularLocation>
        <location evidence="1">Cell surface</location>
    </subcellularLocation>
</comment>
<organism evidence="16 17">
    <name type="scientific">Luteimonas flava</name>
    <dbReference type="NCBI Taxonomy" id="3115822"/>
    <lineage>
        <taxon>Bacteria</taxon>
        <taxon>Pseudomonadati</taxon>
        <taxon>Pseudomonadota</taxon>
        <taxon>Gammaproteobacteria</taxon>
        <taxon>Lysobacterales</taxon>
        <taxon>Lysobacteraceae</taxon>
        <taxon>Luteimonas</taxon>
    </lineage>
</organism>
<evidence type="ECO:0000256" key="2">
    <source>
        <dbReference type="ARBA" id="ARBA00004442"/>
    </source>
</evidence>
<keyword evidence="10" id="KW-0998">Cell outer membrane</keyword>
<dbReference type="Pfam" id="PF05662">
    <property type="entry name" value="YadA_stalk"/>
    <property type="match status" value="13"/>
</dbReference>
<feature type="compositionally biased region" description="Polar residues" evidence="11">
    <location>
        <begin position="1386"/>
        <end position="1407"/>
    </location>
</feature>